<protein>
    <recommendedName>
        <fullName evidence="2">UspA domain-containing protein</fullName>
    </recommendedName>
</protein>
<gene>
    <name evidence="3" type="ORF">A5707_10045</name>
</gene>
<evidence type="ECO:0000259" key="2">
    <source>
        <dbReference type="Pfam" id="PF00582"/>
    </source>
</evidence>
<dbReference type="Gene3D" id="3.40.50.620">
    <property type="entry name" value="HUPs"/>
    <property type="match status" value="2"/>
</dbReference>
<dbReference type="OrthoDB" id="4614783at2"/>
<evidence type="ECO:0000313" key="3">
    <source>
        <dbReference type="EMBL" id="OBI40253.1"/>
    </source>
</evidence>
<dbReference type="InterPro" id="IPR006015">
    <property type="entry name" value="Universal_stress_UspA"/>
</dbReference>
<dbReference type="PRINTS" id="PR01438">
    <property type="entry name" value="UNVRSLSTRESS"/>
</dbReference>
<dbReference type="InterPro" id="IPR006016">
    <property type="entry name" value="UspA"/>
</dbReference>
<name>A0A1A2YS34_9MYCO</name>
<dbReference type="SUPFAM" id="SSF52402">
    <property type="entry name" value="Adenine nucleotide alpha hydrolases-like"/>
    <property type="match status" value="2"/>
</dbReference>
<comment type="similarity">
    <text evidence="1">Belongs to the universal stress protein A family.</text>
</comment>
<dbReference type="RefSeq" id="WP_065016543.1">
    <property type="nucleotide sequence ID" value="NZ_LZKJ01000200.1"/>
</dbReference>
<dbReference type="Pfam" id="PF00582">
    <property type="entry name" value="Usp"/>
    <property type="match status" value="1"/>
</dbReference>
<dbReference type="PANTHER" id="PTHR46268:SF6">
    <property type="entry name" value="UNIVERSAL STRESS PROTEIN UP12"/>
    <property type="match status" value="1"/>
</dbReference>
<dbReference type="InterPro" id="IPR014729">
    <property type="entry name" value="Rossmann-like_a/b/a_fold"/>
</dbReference>
<proteinExistence type="inferred from homology"/>
<comment type="caution">
    <text evidence="3">The sequence shown here is derived from an EMBL/GenBank/DDBJ whole genome shotgun (WGS) entry which is preliminary data.</text>
</comment>
<dbReference type="Proteomes" id="UP000093592">
    <property type="component" value="Unassembled WGS sequence"/>
</dbReference>
<dbReference type="AlphaFoldDB" id="A0A1A2YS34"/>
<dbReference type="PANTHER" id="PTHR46268">
    <property type="entry name" value="STRESS RESPONSE PROTEIN NHAX"/>
    <property type="match status" value="1"/>
</dbReference>
<accession>A0A1A2YS34</accession>
<feature type="domain" description="UspA" evidence="2">
    <location>
        <begin position="9"/>
        <end position="141"/>
    </location>
</feature>
<dbReference type="EMBL" id="LZKJ01000200">
    <property type="protein sequence ID" value="OBI40253.1"/>
    <property type="molecule type" value="Genomic_DNA"/>
</dbReference>
<reference evidence="4" key="1">
    <citation type="submission" date="2016-06" db="EMBL/GenBank/DDBJ databases">
        <authorList>
            <person name="Sutton G."/>
            <person name="Brinkac L."/>
            <person name="Sanka R."/>
            <person name="Adams M."/>
            <person name="Lau E."/>
            <person name="Sam S."/>
            <person name="Sreng N."/>
            <person name="Him V."/>
            <person name="Kerleguer A."/>
            <person name="Cheng S."/>
        </authorList>
    </citation>
    <scope>NUCLEOTIDE SEQUENCE [LARGE SCALE GENOMIC DNA]</scope>
    <source>
        <strain evidence="4">E861</strain>
    </source>
</reference>
<organism evidence="3 4">
    <name type="scientific">Mycobacterium kyorinense</name>
    <dbReference type="NCBI Taxonomy" id="487514"/>
    <lineage>
        <taxon>Bacteria</taxon>
        <taxon>Bacillati</taxon>
        <taxon>Actinomycetota</taxon>
        <taxon>Actinomycetes</taxon>
        <taxon>Mycobacteriales</taxon>
        <taxon>Mycobacteriaceae</taxon>
        <taxon>Mycobacterium</taxon>
    </lineage>
</organism>
<evidence type="ECO:0000313" key="4">
    <source>
        <dbReference type="Proteomes" id="UP000093592"/>
    </source>
</evidence>
<evidence type="ECO:0000256" key="1">
    <source>
        <dbReference type="ARBA" id="ARBA00008791"/>
    </source>
</evidence>
<sequence length="272" mass="28871">MDNTKSPGPIVVGIDGSAAANQAAEWAIKEAIHQDVPLRMVHVIQAVEAADVPAKTFALEREYAESALRAACAMVEGTGMPVKIETAVLRGDIASALIAESSNASLVCVGSVGIGRMASRLLGSTAATLAEQAHCPVAIIRHNEHAVPHQCGFIAVVVTSGAGNEEVVRWAMEEARVRSAPVLALGLRRWTRFGLGYAGLYRRLDGWLRKYPDVQVEVGVTRMSLRRYLEGYSDAVQLVVIGSGSAETAAQLVGPHAPEFVAHADCSVLIVR</sequence>